<dbReference type="GO" id="GO:0005524">
    <property type="term" value="F:ATP binding"/>
    <property type="evidence" value="ECO:0007669"/>
    <property type="project" value="UniProtKB-KW"/>
</dbReference>
<accession>A0A2T1HNI5</accession>
<evidence type="ECO:0000256" key="1">
    <source>
        <dbReference type="ARBA" id="ARBA00004651"/>
    </source>
</evidence>
<feature type="transmembrane region" description="Helical" evidence="8">
    <location>
        <begin position="57"/>
        <end position="76"/>
    </location>
</feature>
<dbReference type="Pfam" id="PF00005">
    <property type="entry name" value="ABC_tran"/>
    <property type="match status" value="1"/>
</dbReference>
<feature type="transmembrane region" description="Helical" evidence="8">
    <location>
        <begin position="21"/>
        <end position="45"/>
    </location>
</feature>
<dbReference type="InterPro" id="IPR003593">
    <property type="entry name" value="AAA+_ATPase"/>
</dbReference>
<evidence type="ECO:0000313" key="12">
    <source>
        <dbReference type="Proteomes" id="UP000239772"/>
    </source>
</evidence>
<feature type="domain" description="ABC transporter" evidence="9">
    <location>
        <begin position="331"/>
        <end position="566"/>
    </location>
</feature>
<keyword evidence="3 8" id="KW-0812">Transmembrane</keyword>
<dbReference type="GO" id="GO:0140359">
    <property type="term" value="F:ABC-type transporter activity"/>
    <property type="evidence" value="ECO:0007669"/>
    <property type="project" value="InterPro"/>
</dbReference>
<dbReference type="EMBL" id="PVZS01000031">
    <property type="protein sequence ID" value="PSC03139.1"/>
    <property type="molecule type" value="Genomic_DNA"/>
</dbReference>
<feature type="transmembrane region" description="Helical" evidence="8">
    <location>
        <begin position="145"/>
        <end position="174"/>
    </location>
</feature>
<dbReference type="PROSITE" id="PS50929">
    <property type="entry name" value="ABC_TM1F"/>
    <property type="match status" value="1"/>
</dbReference>
<dbReference type="OrthoDB" id="9808328at2"/>
<keyword evidence="4" id="KW-0547">Nucleotide-binding</keyword>
<dbReference type="NCBIfam" id="TIGR01842">
    <property type="entry name" value="type_I_sec_PrtD"/>
    <property type="match status" value="1"/>
</dbReference>
<dbReference type="AlphaFoldDB" id="A0A2T1HNI5"/>
<comment type="subcellular location">
    <subcellularLocation>
        <location evidence="1">Cell membrane</location>
        <topology evidence="1">Multi-pass membrane protein</topology>
    </subcellularLocation>
</comment>
<dbReference type="PROSITE" id="PS50893">
    <property type="entry name" value="ABC_TRANSPORTER_2"/>
    <property type="match status" value="1"/>
</dbReference>
<dbReference type="GO" id="GO:0034040">
    <property type="term" value="F:ATPase-coupled lipid transmembrane transporter activity"/>
    <property type="evidence" value="ECO:0007669"/>
    <property type="project" value="TreeGrafter"/>
</dbReference>
<dbReference type="PANTHER" id="PTHR24221:SF248">
    <property type="entry name" value="ABC TRANSPORTER TRANSMEMBRANE REGION"/>
    <property type="match status" value="1"/>
</dbReference>
<keyword evidence="7 8" id="KW-0472">Membrane</keyword>
<dbReference type="InterPro" id="IPR027417">
    <property type="entry name" value="P-loop_NTPase"/>
</dbReference>
<dbReference type="InterPro" id="IPR010128">
    <property type="entry name" value="ATPase_T1SS_PrtD-like"/>
</dbReference>
<dbReference type="Gene3D" id="1.20.1560.10">
    <property type="entry name" value="ABC transporter type 1, transmembrane domain"/>
    <property type="match status" value="1"/>
</dbReference>
<evidence type="ECO:0000256" key="8">
    <source>
        <dbReference type="SAM" id="Phobius"/>
    </source>
</evidence>
<protein>
    <submittedName>
        <fullName evidence="11">Type I secretion system permease/ATPase</fullName>
    </submittedName>
</protein>
<proteinExistence type="inferred from homology"/>
<gene>
    <name evidence="11" type="ORF">SLNSH_20635</name>
</gene>
<dbReference type="SMART" id="SM00382">
    <property type="entry name" value="AAA"/>
    <property type="match status" value="1"/>
</dbReference>
<evidence type="ECO:0000256" key="2">
    <source>
        <dbReference type="ARBA" id="ARBA00005417"/>
    </source>
</evidence>
<dbReference type="GO" id="GO:0005886">
    <property type="term" value="C:plasma membrane"/>
    <property type="evidence" value="ECO:0007669"/>
    <property type="project" value="UniProtKB-SubCell"/>
</dbReference>
<dbReference type="InterPro" id="IPR036640">
    <property type="entry name" value="ABC1_TM_sf"/>
</dbReference>
<evidence type="ECO:0000256" key="6">
    <source>
        <dbReference type="ARBA" id="ARBA00022989"/>
    </source>
</evidence>
<dbReference type="Proteomes" id="UP000239772">
    <property type="component" value="Unassembled WGS sequence"/>
</dbReference>
<dbReference type="GO" id="GO:0016887">
    <property type="term" value="F:ATP hydrolysis activity"/>
    <property type="evidence" value="ECO:0007669"/>
    <property type="project" value="InterPro"/>
</dbReference>
<dbReference type="InterPro" id="IPR017871">
    <property type="entry name" value="ABC_transporter-like_CS"/>
</dbReference>
<evidence type="ECO:0000256" key="4">
    <source>
        <dbReference type="ARBA" id="ARBA00022741"/>
    </source>
</evidence>
<name>A0A2T1HNI5_9HYPH</name>
<evidence type="ECO:0000256" key="3">
    <source>
        <dbReference type="ARBA" id="ARBA00022692"/>
    </source>
</evidence>
<keyword evidence="12" id="KW-1185">Reference proteome</keyword>
<dbReference type="GO" id="GO:0030253">
    <property type="term" value="P:protein secretion by the type I secretion system"/>
    <property type="evidence" value="ECO:0007669"/>
    <property type="project" value="InterPro"/>
</dbReference>
<reference evidence="12" key="1">
    <citation type="submission" date="2018-03" db="EMBL/GenBank/DDBJ databases">
        <authorList>
            <person name="Sun L."/>
            <person name="Liu H."/>
            <person name="Chen W."/>
            <person name="Huang K."/>
            <person name="Liu W."/>
            <person name="Gao X."/>
        </authorList>
    </citation>
    <scope>NUCLEOTIDE SEQUENCE [LARGE SCALE GENOMIC DNA]</scope>
    <source>
        <strain evidence="12">SH9</strain>
    </source>
</reference>
<comment type="similarity">
    <text evidence="2">Belongs to the ABC transporter superfamily.</text>
</comment>
<dbReference type="Gene3D" id="3.40.50.300">
    <property type="entry name" value="P-loop containing nucleotide triphosphate hydrolases"/>
    <property type="match status" value="1"/>
</dbReference>
<keyword evidence="5" id="KW-0067">ATP-binding</keyword>
<evidence type="ECO:0000259" key="9">
    <source>
        <dbReference type="PROSITE" id="PS50893"/>
    </source>
</evidence>
<dbReference type="PROSITE" id="PS00211">
    <property type="entry name" value="ABC_TRANSPORTER_1"/>
    <property type="match status" value="1"/>
</dbReference>
<feature type="domain" description="ABC transmembrane type-1" evidence="10">
    <location>
        <begin position="23"/>
        <end position="300"/>
    </location>
</feature>
<dbReference type="InterPro" id="IPR047957">
    <property type="entry name" value="ABC_AprD-like_6TM"/>
</dbReference>
<dbReference type="CDD" id="cd18586">
    <property type="entry name" value="ABC_6TM_PrtD_like"/>
    <property type="match status" value="1"/>
</dbReference>
<dbReference type="InterPro" id="IPR039421">
    <property type="entry name" value="Type_1_exporter"/>
</dbReference>
<sequence length="577" mass="61136">MRAEEPQSAPLDRAMRAIRPAIIGVAVFSFFANVLVFVSPIYMMQVYDRVLSSRNETTLTMLSIIAAALLLSYAALEKIRSMVLVRAGLRLDALLSRDAFDAALQSALRNRGGQHAQMVRDVDTVREFVSGSALVSLLDVPWAPVFLAVCFLLHPLVGLVALSGAVALFGLAWWNEKLTKGLLVQAAMHGAASYANLSSTLRNAEAIRGLGMAPSIRGLWEAQHVESLSRSVQANDLGGLILSLSKFLRAVMQVCILGLGAWLVIRQEVSGGVMFASSLIMGRALAPVEQAVAQWRSFVGARSAYERLARGFAQAPAQARPLRLPSPTGEVAVESLYVCAPGGRQPMVAGVSFKVTPGEVVAIVGPTGSGKSSLARALVGAWPATGGTIRYDGNRLDHFDPDQIGLALGYLPQDIELFAGTVAQNIARFGPLDDAKVVAAAEMACAHGLIQRLPAGYQTAVGEDGVALSGGQRQRVGLARAVYGDPAVIVLDEPNSNLDGEGDQALVDAIRLLKQAARSVIVVTHKPGLLAVADRVLVMHDGKIVREGPRDLIMPLILGSRVAAGPQPAPRRAVQSV</sequence>
<evidence type="ECO:0000313" key="11">
    <source>
        <dbReference type="EMBL" id="PSC03139.1"/>
    </source>
</evidence>
<dbReference type="PANTHER" id="PTHR24221">
    <property type="entry name" value="ATP-BINDING CASSETTE SUB-FAMILY B"/>
    <property type="match status" value="1"/>
</dbReference>
<dbReference type="Pfam" id="PF00664">
    <property type="entry name" value="ABC_membrane"/>
    <property type="match status" value="1"/>
</dbReference>
<comment type="caution">
    <text evidence="11">The sequence shown here is derived from an EMBL/GenBank/DDBJ whole genome shotgun (WGS) entry which is preliminary data.</text>
</comment>
<dbReference type="InterPro" id="IPR003439">
    <property type="entry name" value="ABC_transporter-like_ATP-bd"/>
</dbReference>
<dbReference type="SUPFAM" id="SSF52540">
    <property type="entry name" value="P-loop containing nucleoside triphosphate hydrolases"/>
    <property type="match status" value="1"/>
</dbReference>
<keyword evidence="6 8" id="KW-1133">Transmembrane helix</keyword>
<organism evidence="11 12">
    <name type="scientific">Alsobacter soli</name>
    <dbReference type="NCBI Taxonomy" id="2109933"/>
    <lineage>
        <taxon>Bacteria</taxon>
        <taxon>Pseudomonadati</taxon>
        <taxon>Pseudomonadota</taxon>
        <taxon>Alphaproteobacteria</taxon>
        <taxon>Hyphomicrobiales</taxon>
        <taxon>Alsobacteraceae</taxon>
        <taxon>Alsobacter</taxon>
    </lineage>
</organism>
<dbReference type="InterPro" id="IPR011527">
    <property type="entry name" value="ABC1_TM_dom"/>
</dbReference>
<dbReference type="SUPFAM" id="SSF90123">
    <property type="entry name" value="ABC transporter transmembrane region"/>
    <property type="match status" value="1"/>
</dbReference>
<dbReference type="RefSeq" id="WP_106339507.1">
    <property type="nucleotide sequence ID" value="NZ_PVZS01000031.1"/>
</dbReference>
<evidence type="ECO:0000256" key="7">
    <source>
        <dbReference type="ARBA" id="ARBA00023136"/>
    </source>
</evidence>
<evidence type="ECO:0000259" key="10">
    <source>
        <dbReference type="PROSITE" id="PS50929"/>
    </source>
</evidence>
<evidence type="ECO:0000256" key="5">
    <source>
        <dbReference type="ARBA" id="ARBA00022840"/>
    </source>
</evidence>
<dbReference type="GO" id="GO:0030256">
    <property type="term" value="C:type I protein secretion system complex"/>
    <property type="evidence" value="ECO:0007669"/>
    <property type="project" value="InterPro"/>
</dbReference>